<proteinExistence type="predicted"/>
<name>A0ABU7B591_9TELE</name>
<reference evidence="1 2" key="1">
    <citation type="submission" date="2021-07" db="EMBL/GenBank/DDBJ databases">
        <authorList>
            <person name="Palmer J.M."/>
        </authorList>
    </citation>
    <scope>NUCLEOTIDE SEQUENCE [LARGE SCALE GENOMIC DNA]</scope>
    <source>
        <strain evidence="1 2">AT_MEX2019</strain>
        <tissue evidence="1">Muscle</tissue>
    </source>
</reference>
<comment type="caution">
    <text evidence="1">The sequence shown here is derived from an EMBL/GenBank/DDBJ whole genome shotgun (WGS) entry which is preliminary data.</text>
</comment>
<sequence>MCFGVKCEINCRTEAEVIVKRLAESERKSLSTVKQMRKKPLLKKQHKKTDYSLQMYSGIKTLTFEDICYCLIKLKLECWAIKTTIKFEGKWQAWEPCVECALLVHFTK</sequence>
<dbReference type="Proteomes" id="UP001345963">
    <property type="component" value="Unassembled WGS sequence"/>
</dbReference>
<protein>
    <submittedName>
        <fullName evidence="1">Uncharacterized protein</fullName>
    </submittedName>
</protein>
<keyword evidence="2" id="KW-1185">Reference proteome</keyword>
<evidence type="ECO:0000313" key="1">
    <source>
        <dbReference type="EMBL" id="MED6245692.1"/>
    </source>
</evidence>
<organism evidence="1 2">
    <name type="scientific">Ataeniobius toweri</name>
    <dbReference type="NCBI Taxonomy" id="208326"/>
    <lineage>
        <taxon>Eukaryota</taxon>
        <taxon>Metazoa</taxon>
        <taxon>Chordata</taxon>
        <taxon>Craniata</taxon>
        <taxon>Vertebrata</taxon>
        <taxon>Euteleostomi</taxon>
        <taxon>Actinopterygii</taxon>
        <taxon>Neopterygii</taxon>
        <taxon>Teleostei</taxon>
        <taxon>Neoteleostei</taxon>
        <taxon>Acanthomorphata</taxon>
        <taxon>Ovalentaria</taxon>
        <taxon>Atherinomorphae</taxon>
        <taxon>Cyprinodontiformes</taxon>
        <taxon>Goodeidae</taxon>
        <taxon>Ataeniobius</taxon>
    </lineage>
</organism>
<gene>
    <name evidence="1" type="ORF">ATANTOWER_006717</name>
</gene>
<evidence type="ECO:0000313" key="2">
    <source>
        <dbReference type="Proteomes" id="UP001345963"/>
    </source>
</evidence>
<accession>A0ABU7B591</accession>
<dbReference type="EMBL" id="JAHUTI010041100">
    <property type="protein sequence ID" value="MED6245692.1"/>
    <property type="molecule type" value="Genomic_DNA"/>
</dbReference>